<evidence type="ECO:0000256" key="3">
    <source>
        <dbReference type="ARBA" id="ARBA00022679"/>
    </source>
</evidence>
<organism evidence="10 11">
    <name type="scientific">Elysia marginata</name>
    <dbReference type="NCBI Taxonomy" id="1093978"/>
    <lineage>
        <taxon>Eukaryota</taxon>
        <taxon>Metazoa</taxon>
        <taxon>Spiralia</taxon>
        <taxon>Lophotrochozoa</taxon>
        <taxon>Mollusca</taxon>
        <taxon>Gastropoda</taxon>
        <taxon>Heterobranchia</taxon>
        <taxon>Euthyneura</taxon>
        <taxon>Panpulmonata</taxon>
        <taxon>Sacoglossa</taxon>
        <taxon>Placobranchoidea</taxon>
        <taxon>Plakobranchidae</taxon>
        <taxon>Elysia</taxon>
    </lineage>
</organism>
<dbReference type="EMBL" id="BMAT01010355">
    <property type="protein sequence ID" value="GFS24870.1"/>
    <property type="molecule type" value="Genomic_DNA"/>
</dbReference>
<dbReference type="InterPro" id="IPR005331">
    <property type="entry name" value="Sulfotransferase"/>
</dbReference>
<keyword evidence="11" id="KW-1185">Reference proteome</keyword>
<reference evidence="10 11" key="1">
    <citation type="journal article" date="2021" name="Elife">
        <title>Chloroplast acquisition without the gene transfer in kleptoplastic sea slugs, Plakobranchus ocellatus.</title>
        <authorList>
            <person name="Maeda T."/>
            <person name="Takahashi S."/>
            <person name="Yoshida T."/>
            <person name="Shimamura S."/>
            <person name="Takaki Y."/>
            <person name="Nagai Y."/>
            <person name="Toyoda A."/>
            <person name="Suzuki Y."/>
            <person name="Arimoto A."/>
            <person name="Ishii H."/>
            <person name="Satoh N."/>
            <person name="Nishiyama T."/>
            <person name="Hasebe M."/>
            <person name="Maruyama T."/>
            <person name="Minagawa J."/>
            <person name="Obokata J."/>
            <person name="Shigenobu S."/>
        </authorList>
    </citation>
    <scope>NUCLEOTIDE SEQUENCE [LARGE SCALE GENOMIC DNA]</scope>
</reference>
<keyword evidence="9" id="KW-0735">Signal-anchor</keyword>
<proteinExistence type="inferred from homology"/>
<comment type="subcellular location">
    <subcellularLocation>
        <location evidence="1 9">Golgi apparatus membrane</location>
        <topology evidence="1 9">Single-pass type II membrane protein</topology>
    </subcellularLocation>
</comment>
<comment type="caution">
    <text evidence="10">The sequence shown here is derived from an EMBL/GenBank/DDBJ whole genome shotgun (WGS) entry which is preliminary data.</text>
</comment>
<comment type="similarity">
    <text evidence="2 9">Belongs to the sulfotransferase 2 family.</text>
</comment>
<protein>
    <recommendedName>
        <fullName evidence="9">Carbohydrate sulfotransferase</fullName>
        <ecNumber evidence="9">2.8.2.-</ecNumber>
    </recommendedName>
</protein>
<dbReference type="AlphaFoldDB" id="A0AAV4JR65"/>
<evidence type="ECO:0000313" key="11">
    <source>
        <dbReference type="Proteomes" id="UP000762676"/>
    </source>
</evidence>
<dbReference type="GO" id="GO:0016051">
    <property type="term" value="P:carbohydrate biosynthetic process"/>
    <property type="evidence" value="ECO:0007669"/>
    <property type="project" value="InterPro"/>
</dbReference>
<evidence type="ECO:0000256" key="2">
    <source>
        <dbReference type="ARBA" id="ARBA00006339"/>
    </source>
</evidence>
<keyword evidence="7 9" id="KW-0472">Membrane</keyword>
<name>A0AAV4JR65_9GAST</name>
<dbReference type="EC" id="2.8.2.-" evidence="9"/>
<evidence type="ECO:0000256" key="7">
    <source>
        <dbReference type="ARBA" id="ARBA00023136"/>
    </source>
</evidence>
<dbReference type="PANTHER" id="PTHR12137:SF54">
    <property type="entry name" value="CARBOHYDRATE SULFOTRANSFERASE"/>
    <property type="match status" value="1"/>
</dbReference>
<dbReference type="GO" id="GO:0008146">
    <property type="term" value="F:sulfotransferase activity"/>
    <property type="evidence" value="ECO:0007669"/>
    <property type="project" value="InterPro"/>
</dbReference>
<dbReference type="GO" id="GO:0000139">
    <property type="term" value="C:Golgi membrane"/>
    <property type="evidence" value="ECO:0007669"/>
    <property type="project" value="UniProtKB-SubCell"/>
</dbReference>
<keyword evidence="5 9" id="KW-1133">Transmembrane helix</keyword>
<accession>A0AAV4JR65</accession>
<keyword evidence="9" id="KW-0119">Carbohydrate metabolism</keyword>
<evidence type="ECO:0000256" key="9">
    <source>
        <dbReference type="RuleBase" id="RU364020"/>
    </source>
</evidence>
<evidence type="ECO:0000256" key="6">
    <source>
        <dbReference type="ARBA" id="ARBA00023034"/>
    </source>
</evidence>
<keyword evidence="6 9" id="KW-0333">Golgi apparatus</keyword>
<dbReference type="InterPro" id="IPR018011">
    <property type="entry name" value="Carb_sulfotrans_8-10"/>
</dbReference>
<keyword evidence="3 9" id="KW-0808">Transferase</keyword>
<dbReference type="PANTHER" id="PTHR12137">
    <property type="entry name" value="CARBOHYDRATE SULFOTRANSFERASE"/>
    <property type="match status" value="1"/>
</dbReference>
<feature type="transmembrane region" description="Helical" evidence="9">
    <location>
        <begin position="12"/>
        <end position="33"/>
    </location>
</feature>
<dbReference type="Proteomes" id="UP000762676">
    <property type="component" value="Unassembled WGS sequence"/>
</dbReference>
<sequence>MKSQLERFLQSRQGITAVLLVTGIALMSLFLFGQGTSGITMFQIPHVVEFKHVGSVQAESSRSQVATPSEIVERFEKRQQRLRSVCSRPEYRRPDLGVVINDFRFLYVALHRLHWCKIAKVGTTFMKSKFFPQTRLLSQDLDEERQNYLFDHPKSFYFVRDPYSRLISGFLDKVMTSPDRWGDIGRHVISSQRKDASRYEIDCGSDATFLEFFKYVIWAETTNKTRNIHFMPMHDLCDVCKRNYDFIGHLETIREDLPYIVNSVGVVMDLSENTTKSIVNKFENIFFKNRNLVKACLGIYPMMKRMWWSLQARGLIADTMPLPASKSEVLAASWEQLAKGAQSCQQVISSLNTNSFRETEKAASKD</sequence>
<evidence type="ECO:0000256" key="8">
    <source>
        <dbReference type="ARBA" id="ARBA00023180"/>
    </source>
</evidence>
<keyword evidence="4 9" id="KW-0812">Transmembrane</keyword>
<evidence type="ECO:0000313" key="10">
    <source>
        <dbReference type="EMBL" id="GFS24870.1"/>
    </source>
</evidence>
<evidence type="ECO:0000256" key="5">
    <source>
        <dbReference type="ARBA" id="ARBA00022989"/>
    </source>
</evidence>
<keyword evidence="8 9" id="KW-0325">Glycoprotein</keyword>
<evidence type="ECO:0000256" key="1">
    <source>
        <dbReference type="ARBA" id="ARBA00004323"/>
    </source>
</evidence>
<dbReference type="Pfam" id="PF03567">
    <property type="entry name" value="Sulfotransfer_2"/>
    <property type="match status" value="1"/>
</dbReference>
<evidence type="ECO:0000256" key="4">
    <source>
        <dbReference type="ARBA" id="ARBA00022692"/>
    </source>
</evidence>
<gene>
    <name evidence="10" type="ORF">ElyMa_005168400</name>
</gene>